<dbReference type="PIRSF" id="PIRSF029895">
    <property type="entry name" value="SpoIV"/>
    <property type="match status" value="1"/>
</dbReference>
<feature type="transmembrane region" description="Helical" evidence="1">
    <location>
        <begin position="92"/>
        <end position="111"/>
    </location>
</feature>
<name>A0A1G7JSP0_THETY</name>
<dbReference type="NCBIfam" id="TIGR02876">
    <property type="entry name" value="spore_yqfD"/>
    <property type="match status" value="1"/>
</dbReference>
<evidence type="ECO:0000313" key="2">
    <source>
        <dbReference type="EMBL" id="SDF27950.1"/>
    </source>
</evidence>
<protein>
    <submittedName>
        <fullName evidence="2">Similar to stage IV sporulation protein</fullName>
    </submittedName>
</protein>
<dbReference type="RefSeq" id="WP_004403832.1">
    <property type="nucleotide sequence ID" value="NZ_FNBS01000008.1"/>
</dbReference>
<evidence type="ECO:0000313" key="3">
    <source>
        <dbReference type="Proteomes" id="UP000183404"/>
    </source>
</evidence>
<keyword evidence="1" id="KW-0812">Transmembrane</keyword>
<dbReference type="Pfam" id="PF06898">
    <property type="entry name" value="YqfD"/>
    <property type="match status" value="1"/>
</dbReference>
<keyword evidence="1" id="KW-0472">Membrane</keyword>
<dbReference type="Proteomes" id="UP000183404">
    <property type="component" value="Unassembled WGS sequence"/>
</dbReference>
<proteinExistence type="predicted"/>
<organism evidence="2 3">
    <name type="scientific">Thermoanaerobacter thermohydrosulfuricus</name>
    <name type="common">Clostridium thermohydrosulfuricum</name>
    <dbReference type="NCBI Taxonomy" id="1516"/>
    <lineage>
        <taxon>Bacteria</taxon>
        <taxon>Bacillati</taxon>
        <taxon>Bacillota</taxon>
        <taxon>Clostridia</taxon>
        <taxon>Thermoanaerobacterales</taxon>
        <taxon>Thermoanaerobacteraceae</taxon>
        <taxon>Thermoanaerobacter</taxon>
    </lineage>
</organism>
<gene>
    <name evidence="2" type="ORF">SAMN04244560_00510</name>
</gene>
<dbReference type="InterPro" id="IPR010690">
    <property type="entry name" value="YqfD"/>
</dbReference>
<sequence length="395" mass="44895">MVAIKLWNFLKGYVIIKIEGLSIEKFLNLIMVNDVYIWDIERKNYTTIVAKVSLKGFKEIVSFAKKTNCRVSVISKRGLPFVISRLKRRKSLVFGAAISLILIYAFSTFIWEINIETVNNVNEKVVLEKLSHFGLKPGVSKFAIDVNKIETEFLLQNNDISWIGINIKGTNAFVKVVGKTKPQEVLSKDEPCNIIAKKDGIIYKMTVLEGEAVKKVGDTVKAGDIIVTGIIEKPGLETRFVHADGQIIARTWYEVYADAELKKEVFERTNNKITVTKIIFGNNTITISPKKVDFKNFEKEEKEIISKNFPVRIIKEVYYETKPKTIVLSKEEAKNIAFEKALKELEKVLGPQSKIVNKKESYVIIQDKILRANITAEVLEEIGMKEKISYIGGEH</sequence>
<evidence type="ECO:0000256" key="1">
    <source>
        <dbReference type="SAM" id="Phobius"/>
    </source>
</evidence>
<reference evidence="2 3" key="1">
    <citation type="submission" date="2016-10" db="EMBL/GenBank/DDBJ databases">
        <authorList>
            <person name="de Groot N.N."/>
        </authorList>
    </citation>
    <scope>NUCLEOTIDE SEQUENCE [LARGE SCALE GENOMIC DNA]</scope>
    <source>
        <strain evidence="2 3">DSM 569</strain>
    </source>
</reference>
<dbReference type="AlphaFoldDB" id="A0A1G7JSP0"/>
<keyword evidence="1" id="KW-1133">Transmembrane helix</keyword>
<dbReference type="EMBL" id="FNBS01000008">
    <property type="protein sequence ID" value="SDF27950.1"/>
    <property type="molecule type" value="Genomic_DNA"/>
</dbReference>
<accession>A0A1G7JSP0</accession>